<evidence type="ECO:0000256" key="3">
    <source>
        <dbReference type="ARBA" id="ARBA00022723"/>
    </source>
</evidence>
<organism evidence="9 10">
    <name type="scientific">Microbacterium marinum</name>
    <dbReference type="NCBI Taxonomy" id="421115"/>
    <lineage>
        <taxon>Bacteria</taxon>
        <taxon>Bacillati</taxon>
        <taxon>Actinomycetota</taxon>
        <taxon>Actinomycetes</taxon>
        <taxon>Micrococcales</taxon>
        <taxon>Microbacteriaceae</taxon>
        <taxon>Microbacterium</taxon>
    </lineage>
</organism>
<dbReference type="GO" id="GO:0003939">
    <property type="term" value="F:L-iditol 2-dehydrogenase (NAD+) activity"/>
    <property type="evidence" value="ECO:0007669"/>
    <property type="project" value="UniProtKB-EC"/>
</dbReference>
<dbReference type="InterPro" id="IPR013149">
    <property type="entry name" value="ADH-like_C"/>
</dbReference>
<dbReference type="Gene3D" id="3.90.180.10">
    <property type="entry name" value="Medium-chain alcohol dehydrogenases, catalytic domain"/>
    <property type="match status" value="1"/>
</dbReference>
<keyword evidence="3 6" id="KW-0479">Metal-binding</keyword>
<evidence type="ECO:0000256" key="4">
    <source>
        <dbReference type="ARBA" id="ARBA00022833"/>
    </source>
</evidence>
<sequence length="363" mass="37369">MSLPLPTTATHAAAPAATMSALVLEDYGRMVVAQRPVPVVGDGEVRVRVHGVGICGSDLHGFTGANGRRFPGQVMGHEAVGTVDAVGAGVTSFTGGERVVVNPTLACQACDWCARGQQHICPQRRVLGVDPTLSSAFAEFFVVPERNLIPFDGILLHGALVEPLAVGYHAARRAGVSAGDTVAVIGGGPIGQAAALACIRLGAARVIVGEPREARRRLLEDIGAETFDPFTASAPLGAGEADAAIDAVGASETILTALELTAPGGTVVLVGMDAPAVELQAYPLTTQERSLVGAFCYTAEEFAETAAWAATVPETLDRLIERAVPLDDGPAAFEELTDPERLAGKIIIEFPAKPESAGPPASS</sequence>
<evidence type="ECO:0000256" key="5">
    <source>
        <dbReference type="ARBA" id="ARBA00023002"/>
    </source>
</evidence>
<dbReference type="PANTHER" id="PTHR43161">
    <property type="entry name" value="SORBITOL DEHYDROGENASE"/>
    <property type="match status" value="1"/>
</dbReference>
<dbReference type="Gene3D" id="3.40.50.720">
    <property type="entry name" value="NAD(P)-binding Rossmann-like Domain"/>
    <property type="match status" value="1"/>
</dbReference>
<comment type="similarity">
    <text evidence="2 6">Belongs to the zinc-containing alcohol dehydrogenase family.</text>
</comment>
<gene>
    <name evidence="9" type="ORF">BKA24_002956</name>
</gene>
<dbReference type="Pfam" id="PF08240">
    <property type="entry name" value="ADH_N"/>
    <property type="match status" value="1"/>
</dbReference>
<evidence type="ECO:0000313" key="9">
    <source>
        <dbReference type="EMBL" id="MBB4668247.1"/>
    </source>
</evidence>
<evidence type="ECO:0000256" key="2">
    <source>
        <dbReference type="ARBA" id="ARBA00008072"/>
    </source>
</evidence>
<feature type="domain" description="Alcohol dehydrogenase-like C-terminal" evidence="7">
    <location>
        <begin position="189"/>
        <end position="309"/>
    </location>
</feature>
<dbReference type="EMBL" id="JACHMD010000001">
    <property type="protein sequence ID" value="MBB4668247.1"/>
    <property type="molecule type" value="Genomic_DNA"/>
</dbReference>
<name>A0A7W7BSY3_9MICO</name>
<reference evidence="9 10" key="1">
    <citation type="submission" date="2020-08" db="EMBL/GenBank/DDBJ databases">
        <title>Sequencing the genomes of 1000 actinobacteria strains.</title>
        <authorList>
            <person name="Klenk H.-P."/>
        </authorList>
    </citation>
    <scope>NUCLEOTIDE SEQUENCE [LARGE SCALE GENOMIC DNA]</scope>
    <source>
        <strain evidence="9 10">DSM 24947</strain>
    </source>
</reference>
<evidence type="ECO:0000256" key="1">
    <source>
        <dbReference type="ARBA" id="ARBA00001947"/>
    </source>
</evidence>
<protein>
    <submittedName>
        <fullName evidence="9">L-iditol 2-dehydrogenase</fullName>
        <ecNumber evidence="9">1.1.1.14</ecNumber>
    </submittedName>
</protein>
<dbReference type="InterPro" id="IPR011032">
    <property type="entry name" value="GroES-like_sf"/>
</dbReference>
<comment type="cofactor">
    <cofactor evidence="1 6">
        <name>Zn(2+)</name>
        <dbReference type="ChEBI" id="CHEBI:29105"/>
    </cofactor>
</comment>
<keyword evidence="10" id="KW-1185">Reference proteome</keyword>
<evidence type="ECO:0000313" key="10">
    <source>
        <dbReference type="Proteomes" id="UP000573729"/>
    </source>
</evidence>
<evidence type="ECO:0000259" key="8">
    <source>
        <dbReference type="Pfam" id="PF08240"/>
    </source>
</evidence>
<accession>A0A7W7BSY3</accession>
<dbReference type="EC" id="1.1.1.14" evidence="9"/>
<dbReference type="SUPFAM" id="SSF50129">
    <property type="entry name" value="GroES-like"/>
    <property type="match status" value="1"/>
</dbReference>
<comment type="caution">
    <text evidence="9">The sequence shown here is derived from an EMBL/GenBank/DDBJ whole genome shotgun (WGS) entry which is preliminary data.</text>
</comment>
<dbReference type="Proteomes" id="UP000573729">
    <property type="component" value="Unassembled WGS sequence"/>
</dbReference>
<proteinExistence type="inferred from homology"/>
<dbReference type="GO" id="GO:0008270">
    <property type="term" value="F:zinc ion binding"/>
    <property type="evidence" value="ECO:0007669"/>
    <property type="project" value="InterPro"/>
</dbReference>
<dbReference type="InterPro" id="IPR036291">
    <property type="entry name" value="NAD(P)-bd_dom_sf"/>
</dbReference>
<dbReference type="InterPro" id="IPR002328">
    <property type="entry name" value="ADH_Zn_CS"/>
</dbReference>
<dbReference type="PANTHER" id="PTHR43161:SF9">
    <property type="entry name" value="SORBITOL DEHYDROGENASE"/>
    <property type="match status" value="1"/>
</dbReference>
<dbReference type="InterPro" id="IPR013154">
    <property type="entry name" value="ADH-like_N"/>
</dbReference>
<keyword evidence="5 9" id="KW-0560">Oxidoreductase</keyword>
<dbReference type="AlphaFoldDB" id="A0A7W7BSY3"/>
<dbReference type="PROSITE" id="PS00059">
    <property type="entry name" value="ADH_ZINC"/>
    <property type="match status" value="1"/>
</dbReference>
<dbReference type="SUPFAM" id="SSF51735">
    <property type="entry name" value="NAD(P)-binding Rossmann-fold domains"/>
    <property type="match status" value="1"/>
</dbReference>
<dbReference type="Pfam" id="PF00107">
    <property type="entry name" value="ADH_zinc_N"/>
    <property type="match status" value="1"/>
</dbReference>
<evidence type="ECO:0000256" key="6">
    <source>
        <dbReference type="RuleBase" id="RU361277"/>
    </source>
</evidence>
<dbReference type="RefSeq" id="WP_221417340.1">
    <property type="nucleotide sequence ID" value="NZ_JACHMD010000001.1"/>
</dbReference>
<evidence type="ECO:0000259" key="7">
    <source>
        <dbReference type="Pfam" id="PF00107"/>
    </source>
</evidence>
<keyword evidence="4 6" id="KW-0862">Zinc</keyword>
<feature type="domain" description="Alcohol dehydrogenase-like N-terminal" evidence="8">
    <location>
        <begin position="41"/>
        <end position="151"/>
    </location>
</feature>